<dbReference type="FunFam" id="1.50.40.10:FF:000095">
    <property type="entry name" value="Mitochondrial carrier protein"/>
    <property type="match status" value="1"/>
</dbReference>
<dbReference type="KEGG" id="bbrx:BRETT_004083"/>
<feature type="repeat" description="Solcar" evidence="10">
    <location>
        <begin position="265"/>
        <end position="356"/>
    </location>
</feature>
<reference evidence="14 15" key="1">
    <citation type="submission" date="2019-07" db="EMBL/GenBank/DDBJ databases">
        <authorList>
            <person name="Friedrich A."/>
            <person name="Schacherer J."/>
        </authorList>
    </citation>
    <scope>NUCLEOTIDE SEQUENCE [LARGE SCALE GENOMIC DNA]</scope>
</reference>
<evidence type="ECO:0000256" key="5">
    <source>
        <dbReference type="ARBA" id="ARBA00022737"/>
    </source>
</evidence>
<dbReference type="AlphaFoldDB" id="A0A7D9CYP9"/>
<reference evidence="13" key="2">
    <citation type="submission" date="2020-10" db="EMBL/GenBank/DDBJ databases">
        <authorList>
            <person name="Palmer J.M."/>
        </authorList>
    </citation>
    <scope>NUCLEOTIDE SEQUENCE</scope>
    <source>
        <strain evidence="13">UCD 2041</strain>
    </source>
</reference>
<dbReference type="SUPFAM" id="SSF103506">
    <property type="entry name" value="Mitochondrial carrier"/>
    <property type="match status" value="1"/>
</dbReference>
<dbReference type="Proteomes" id="UP000478008">
    <property type="component" value="Unassembled WGS sequence"/>
</dbReference>
<keyword evidence="6" id="KW-0999">Mitochondrion inner membrane</keyword>
<evidence type="ECO:0000256" key="7">
    <source>
        <dbReference type="ARBA" id="ARBA00022989"/>
    </source>
</evidence>
<comment type="similarity">
    <text evidence="2 11">Belongs to the mitochondrial carrier (TC 2.A.29) family.</text>
</comment>
<dbReference type="InterPro" id="IPR023395">
    <property type="entry name" value="MCP_dom_sf"/>
</dbReference>
<keyword evidence="15" id="KW-1185">Reference proteome</keyword>
<keyword evidence="5" id="KW-0677">Repeat</keyword>
<dbReference type="EMBL" id="CP063133">
    <property type="protein sequence ID" value="QOU18864.1"/>
    <property type="molecule type" value="Genomic_DNA"/>
</dbReference>
<dbReference type="RefSeq" id="XP_041135357.1">
    <property type="nucleotide sequence ID" value="XM_041282581.1"/>
</dbReference>
<dbReference type="Gene3D" id="1.50.40.10">
    <property type="entry name" value="Mitochondrial carrier domain"/>
    <property type="match status" value="1"/>
</dbReference>
<dbReference type="Pfam" id="PF00153">
    <property type="entry name" value="Mito_carr"/>
    <property type="match status" value="3"/>
</dbReference>
<feature type="repeat" description="Solcar" evidence="10">
    <location>
        <begin position="62"/>
        <end position="149"/>
    </location>
</feature>
<organism evidence="14 15">
    <name type="scientific">Dekkera bruxellensis</name>
    <name type="common">Brettanomyces custersii</name>
    <dbReference type="NCBI Taxonomy" id="5007"/>
    <lineage>
        <taxon>Eukaryota</taxon>
        <taxon>Fungi</taxon>
        <taxon>Dikarya</taxon>
        <taxon>Ascomycota</taxon>
        <taxon>Saccharomycotina</taxon>
        <taxon>Pichiomycetes</taxon>
        <taxon>Pichiales</taxon>
        <taxon>Pichiaceae</taxon>
        <taxon>Brettanomyces</taxon>
    </lineage>
</organism>
<keyword evidence="4 10" id="KW-0812">Transmembrane</keyword>
<dbReference type="InterPro" id="IPR018108">
    <property type="entry name" value="MCP_transmembrane"/>
</dbReference>
<feature type="compositionally biased region" description="Polar residues" evidence="12">
    <location>
        <begin position="50"/>
        <end position="61"/>
    </location>
</feature>
<dbReference type="GO" id="GO:0055085">
    <property type="term" value="P:transmembrane transport"/>
    <property type="evidence" value="ECO:0007669"/>
    <property type="project" value="InterPro"/>
</dbReference>
<feature type="repeat" description="Solcar" evidence="10">
    <location>
        <begin position="157"/>
        <end position="251"/>
    </location>
</feature>
<evidence type="ECO:0000256" key="3">
    <source>
        <dbReference type="ARBA" id="ARBA00022448"/>
    </source>
</evidence>
<evidence type="ECO:0000256" key="4">
    <source>
        <dbReference type="ARBA" id="ARBA00022692"/>
    </source>
</evidence>
<accession>A0A7D9CYP9</accession>
<keyword evidence="8" id="KW-0496">Mitochondrion</keyword>
<dbReference type="GO" id="GO:0005743">
    <property type="term" value="C:mitochondrial inner membrane"/>
    <property type="evidence" value="ECO:0007669"/>
    <property type="project" value="UniProtKB-SubCell"/>
</dbReference>
<feature type="compositionally biased region" description="Low complexity" evidence="12">
    <location>
        <begin position="26"/>
        <end position="49"/>
    </location>
</feature>
<dbReference type="OrthoDB" id="415315at2759"/>
<dbReference type="PROSITE" id="PS50920">
    <property type="entry name" value="SOLCAR"/>
    <property type="match status" value="3"/>
</dbReference>
<evidence type="ECO:0000313" key="14">
    <source>
        <dbReference type="EMBL" id="VUG17950.1"/>
    </source>
</evidence>
<evidence type="ECO:0000256" key="10">
    <source>
        <dbReference type="PROSITE-ProRule" id="PRU00282"/>
    </source>
</evidence>
<dbReference type="Proteomes" id="UP000663131">
    <property type="component" value="Chromosome 5"/>
</dbReference>
<gene>
    <name evidence="13" type="ORF">BRETT_004083</name>
    <name evidence="14" type="ORF">DEBR0S2_20076G</name>
</gene>
<dbReference type="PANTHER" id="PTHR45667">
    <property type="entry name" value="S-ADENOSYLMETHIONINE MITOCHONDRIAL CARRIER PROTEIN"/>
    <property type="match status" value="1"/>
</dbReference>
<sequence length="365" mass="40244">MVFLLNSFAVYSTLTLPEQFRPLEPTNNATGNSIIGGSNNSSGTDGKNSPLSNTTRDRNSSPTILQCTLAGAIGGVIGDTSVHSLDTVKTRQQGAFDVPKYKGTFNAYKAIWKEEGFFRGLYSGYSAAMLGSLPSSTAFFFVYEGIKRIAINNMHLNESVSYLGAGFLGDFVSSIFYVPSEVLKTRLQLQGRHNNPHYISGYNYTGLFDAAKTIIRDEGWQTLFYGYKATLFRDLPFSALQFTFYENFRDWAFELTRRRKNHDHLPTGLEMLTGAAAGGLAGTLTTPFDVVKTRMQTQNGSSAGLLLTSNSLFKSLGIIYQKQGLKGSFSGVGPRFVWTSIQSSIMLLLYQTCVQILTSERLSFD</sequence>
<evidence type="ECO:0000256" key="2">
    <source>
        <dbReference type="ARBA" id="ARBA00006375"/>
    </source>
</evidence>
<proteinExistence type="inferred from homology"/>
<evidence type="ECO:0000313" key="13">
    <source>
        <dbReference type="EMBL" id="QOU18864.1"/>
    </source>
</evidence>
<evidence type="ECO:0000256" key="9">
    <source>
        <dbReference type="ARBA" id="ARBA00023136"/>
    </source>
</evidence>
<reference evidence="13" key="3">
    <citation type="journal article" name="BMC Genomics">
        <title>New genome assemblies reveal patterns of domestication and adaptation across Brettanomyces (Dekkera) species.</title>
        <authorList>
            <person name="Roach M.J."/>
            <person name="Borneman A.R."/>
        </authorList>
    </citation>
    <scope>NUCLEOTIDE SEQUENCE</scope>
    <source>
        <strain evidence="13">UCD 2041</strain>
    </source>
</reference>
<dbReference type="InterPro" id="IPR002067">
    <property type="entry name" value="MCP"/>
</dbReference>
<dbReference type="EMBL" id="CABFWN010000002">
    <property type="protein sequence ID" value="VUG17950.1"/>
    <property type="molecule type" value="Genomic_DNA"/>
</dbReference>
<keyword evidence="9 10" id="KW-0472">Membrane</keyword>
<keyword evidence="3 11" id="KW-0813">Transport</keyword>
<evidence type="ECO:0000313" key="15">
    <source>
        <dbReference type="Proteomes" id="UP000478008"/>
    </source>
</evidence>
<evidence type="ECO:0000256" key="1">
    <source>
        <dbReference type="ARBA" id="ARBA00004448"/>
    </source>
</evidence>
<evidence type="ECO:0000256" key="12">
    <source>
        <dbReference type="SAM" id="MobiDB-lite"/>
    </source>
</evidence>
<evidence type="ECO:0000256" key="6">
    <source>
        <dbReference type="ARBA" id="ARBA00022792"/>
    </source>
</evidence>
<name>A0A7D9CYP9_DEKBR</name>
<comment type="subcellular location">
    <subcellularLocation>
        <location evidence="1">Mitochondrion inner membrane</location>
        <topology evidence="1">Multi-pass membrane protein</topology>
    </subcellularLocation>
</comment>
<dbReference type="GeneID" id="64576006"/>
<evidence type="ECO:0000256" key="8">
    <source>
        <dbReference type="ARBA" id="ARBA00023128"/>
    </source>
</evidence>
<evidence type="ECO:0000256" key="11">
    <source>
        <dbReference type="RuleBase" id="RU000488"/>
    </source>
</evidence>
<feature type="region of interest" description="Disordered" evidence="12">
    <location>
        <begin position="21"/>
        <end position="61"/>
    </location>
</feature>
<dbReference type="PRINTS" id="PR00926">
    <property type="entry name" value="MITOCARRIER"/>
</dbReference>
<keyword evidence="7" id="KW-1133">Transmembrane helix</keyword>
<protein>
    <submittedName>
        <fullName evidence="14">DEBR0S2_20076g1_1</fullName>
    </submittedName>
</protein>